<feature type="repeat" description="TPR" evidence="4">
    <location>
        <begin position="156"/>
        <end position="189"/>
    </location>
</feature>
<dbReference type="GO" id="GO:0072380">
    <property type="term" value="C:TRC complex"/>
    <property type="evidence" value="ECO:0007669"/>
    <property type="project" value="TreeGrafter"/>
</dbReference>
<evidence type="ECO:0000256" key="2">
    <source>
        <dbReference type="ARBA" id="ARBA00022737"/>
    </source>
</evidence>
<evidence type="ECO:0000313" key="7">
    <source>
        <dbReference type="EMBL" id="OTF83675.1"/>
    </source>
</evidence>
<sequence>MSDSNMKTRFVASFMQFLSEELNNDELSADSKESIEVAIQCLETAYSINPVDGTLHSKKPMMEIFSDYIKCEKQDSQKVVSEEDKAKANELKNEGNELMKNGKYQEALESYTKAIELDDSNPIYYCNRAAAQSKLDNHTAALEDCKVAIRRDPNYSKAYCRMGLAYVNLKDHQRARDSYKKAVELDPSESNKNNLRLAEEKLQEEQAQFSNMGFGNLFNNPQLMNFASQIMSNPNMQNMFSQMLGSMGGMAQQPQNNSEQSSIPSDQSGGAASSNPMEAFLQVGQQFADQIRQTNPELMEQLRSAMGSEKKDKEDDNPDKPQEN</sequence>
<evidence type="ECO:0000259" key="6">
    <source>
        <dbReference type="Pfam" id="PF16546"/>
    </source>
</evidence>
<feature type="compositionally biased region" description="Polar residues" evidence="5">
    <location>
        <begin position="283"/>
        <end position="296"/>
    </location>
</feature>
<dbReference type="AlphaFoldDB" id="A0A1Y3BX30"/>
<dbReference type="GO" id="GO:0006620">
    <property type="term" value="P:post-translational protein targeting to endoplasmic reticulum membrane"/>
    <property type="evidence" value="ECO:0007669"/>
    <property type="project" value="TreeGrafter"/>
</dbReference>
<protein>
    <submittedName>
        <fullName evidence="7">Small glutamine-rich tetratricopeptide repeat-containing protein</fullName>
    </submittedName>
</protein>
<dbReference type="PROSITE" id="PS50293">
    <property type="entry name" value="TPR_REGION"/>
    <property type="match status" value="2"/>
</dbReference>
<dbReference type="PANTHER" id="PTHR45831:SF2">
    <property type="entry name" value="LD24721P"/>
    <property type="match status" value="1"/>
</dbReference>
<dbReference type="GO" id="GO:0016020">
    <property type="term" value="C:membrane"/>
    <property type="evidence" value="ECO:0007669"/>
    <property type="project" value="TreeGrafter"/>
</dbReference>
<proteinExistence type="inferred from homology"/>
<feature type="domain" description="SGTA homodimerisation" evidence="6">
    <location>
        <begin position="8"/>
        <end position="59"/>
    </location>
</feature>
<evidence type="ECO:0000313" key="8">
    <source>
        <dbReference type="Proteomes" id="UP000194236"/>
    </source>
</evidence>
<dbReference type="PROSITE" id="PS50005">
    <property type="entry name" value="TPR"/>
    <property type="match status" value="2"/>
</dbReference>
<keyword evidence="3 4" id="KW-0802">TPR repeat</keyword>
<organism evidence="7 8">
    <name type="scientific">Euroglyphus maynei</name>
    <name type="common">Mayne's house dust mite</name>
    <dbReference type="NCBI Taxonomy" id="6958"/>
    <lineage>
        <taxon>Eukaryota</taxon>
        <taxon>Metazoa</taxon>
        <taxon>Ecdysozoa</taxon>
        <taxon>Arthropoda</taxon>
        <taxon>Chelicerata</taxon>
        <taxon>Arachnida</taxon>
        <taxon>Acari</taxon>
        <taxon>Acariformes</taxon>
        <taxon>Sarcoptiformes</taxon>
        <taxon>Astigmata</taxon>
        <taxon>Psoroptidia</taxon>
        <taxon>Analgoidea</taxon>
        <taxon>Pyroglyphidae</taxon>
        <taxon>Pyroglyphinae</taxon>
        <taxon>Euroglyphus</taxon>
    </lineage>
</organism>
<dbReference type="InterPro" id="IPR032374">
    <property type="entry name" value="SGTA_dimer"/>
</dbReference>
<evidence type="ECO:0000256" key="4">
    <source>
        <dbReference type="PROSITE-ProRule" id="PRU00339"/>
    </source>
</evidence>
<dbReference type="PANTHER" id="PTHR45831">
    <property type="entry name" value="LD24721P"/>
    <property type="match status" value="1"/>
</dbReference>
<evidence type="ECO:0000256" key="3">
    <source>
        <dbReference type="ARBA" id="ARBA00022803"/>
    </source>
</evidence>
<comment type="caution">
    <text evidence="7">The sequence shown here is derived from an EMBL/GenBank/DDBJ whole genome shotgun (WGS) entry which is preliminary data.</text>
</comment>
<dbReference type="Gene3D" id="1.25.40.10">
    <property type="entry name" value="Tetratricopeptide repeat domain"/>
    <property type="match status" value="1"/>
</dbReference>
<dbReference type="Proteomes" id="UP000194236">
    <property type="component" value="Unassembled WGS sequence"/>
</dbReference>
<dbReference type="InterPro" id="IPR019734">
    <property type="entry name" value="TPR_rpt"/>
</dbReference>
<gene>
    <name evidence="7" type="ORF">BLA29_004923</name>
</gene>
<name>A0A1Y3BX30_EURMA</name>
<evidence type="ECO:0000256" key="5">
    <source>
        <dbReference type="SAM" id="MobiDB-lite"/>
    </source>
</evidence>
<dbReference type="SUPFAM" id="SSF48452">
    <property type="entry name" value="TPR-like"/>
    <property type="match status" value="1"/>
</dbReference>
<dbReference type="Pfam" id="PF16546">
    <property type="entry name" value="SGTA_dimer"/>
    <property type="match status" value="1"/>
</dbReference>
<dbReference type="Gene3D" id="1.20.5.420">
    <property type="entry name" value="Immunoglobulin FC, subunit C"/>
    <property type="match status" value="1"/>
</dbReference>
<accession>A0A1Y3BX30</accession>
<comment type="similarity">
    <text evidence="1">Belongs to the SGT family.</text>
</comment>
<keyword evidence="2" id="KW-0677">Repeat</keyword>
<dbReference type="OrthoDB" id="2335338at2759"/>
<reference evidence="7 8" key="1">
    <citation type="submission" date="2017-03" db="EMBL/GenBank/DDBJ databases">
        <title>Genome Survey of Euroglyphus maynei.</title>
        <authorList>
            <person name="Arlian L.G."/>
            <person name="Morgan M.S."/>
            <person name="Rider S.D."/>
        </authorList>
    </citation>
    <scope>NUCLEOTIDE SEQUENCE [LARGE SCALE GENOMIC DNA]</scope>
    <source>
        <strain evidence="7">Arlian Lab</strain>
        <tissue evidence="7">Whole body</tissue>
    </source>
</reference>
<dbReference type="Pfam" id="PF00515">
    <property type="entry name" value="TPR_1"/>
    <property type="match status" value="1"/>
</dbReference>
<dbReference type="Pfam" id="PF13414">
    <property type="entry name" value="TPR_11"/>
    <property type="match status" value="1"/>
</dbReference>
<feature type="repeat" description="TPR" evidence="4">
    <location>
        <begin position="88"/>
        <end position="121"/>
    </location>
</feature>
<dbReference type="GO" id="GO:0060090">
    <property type="term" value="F:molecular adaptor activity"/>
    <property type="evidence" value="ECO:0007669"/>
    <property type="project" value="TreeGrafter"/>
</dbReference>
<feature type="region of interest" description="Disordered" evidence="5">
    <location>
        <begin position="247"/>
        <end position="324"/>
    </location>
</feature>
<dbReference type="InterPro" id="IPR011990">
    <property type="entry name" value="TPR-like_helical_dom_sf"/>
</dbReference>
<feature type="compositionally biased region" description="Basic and acidic residues" evidence="5">
    <location>
        <begin position="308"/>
        <end position="324"/>
    </location>
</feature>
<dbReference type="SMART" id="SM00028">
    <property type="entry name" value="TPR"/>
    <property type="match status" value="3"/>
</dbReference>
<dbReference type="InterPro" id="IPR047150">
    <property type="entry name" value="SGT"/>
</dbReference>
<dbReference type="EMBL" id="MUJZ01002626">
    <property type="protein sequence ID" value="OTF83675.1"/>
    <property type="molecule type" value="Genomic_DNA"/>
</dbReference>
<feature type="compositionally biased region" description="Polar residues" evidence="5">
    <location>
        <begin position="252"/>
        <end position="276"/>
    </location>
</feature>
<keyword evidence="8" id="KW-1185">Reference proteome</keyword>
<evidence type="ECO:0000256" key="1">
    <source>
        <dbReference type="ARBA" id="ARBA00008175"/>
    </source>
</evidence>